<dbReference type="PANTHER" id="PTHR43685:SF2">
    <property type="entry name" value="GLYCOSYLTRANSFERASE 2-LIKE DOMAIN-CONTAINING PROTEIN"/>
    <property type="match status" value="1"/>
</dbReference>
<reference evidence="2" key="1">
    <citation type="submission" date="2018-07" db="EMBL/GenBank/DDBJ databases">
        <title>Genome assembly of strain Ka43.</title>
        <authorList>
            <person name="Kukolya J."/>
            <person name="Nagy I."/>
            <person name="Horvath B."/>
            <person name="Toth A."/>
        </authorList>
    </citation>
    <scope>NUCLEOTIDE SEQUENCE</scope>
    <source>
        <strain evidence="2">KB43</strain>
    </source>
</reference>
<dbReference type="SUPFAM" id="SSF53756">
    <property type="entry name" value="UDP-Glycosyltransferase/glycogen phosphorylase"/>
    <property type="match status" value="1"/>
</dbReference>
<dbReference type="InterPro" id="IPR050834">
    <property type="entry name" value="Glycosyltransf_2"/>
</dbReference>
<evidence type="ECO:0000313" key="3">
    <source>
        <dbReference type="Proteomes" id="UP000652567"/>
    </source>
</evidence>
<accession>A0A928V3P1</accession>
<protein>
    <submittedName>
        <fullName evidence="2">Glycosyltransferase</fullName>
    </submittedName>
</protein>
<feature type="domain" description="Glycosyltransferase 2-like" evidence="1">
    <location>
        <begin position="567"/>
        <end position="744"/>
    </location>
</feature>
<sequence>MTSKPSLVSVIMPAYKLQYMEQVLDSLLSQSYSELELIVCDDSTDGDIATLLQQKQEQADFPIHYFKNGLRLGETVSTAKGIKKAKGKYIKLLHDDDVLEPDAIASLVAAIESEPDIALVSSRRQRIDEDGEPLPDILATRFPFASDVIINGPELVSFLGDHTINFIGEPSCVLARRDDLMEMISELMSLNGKAIEWVGDLALYVKLLQRGNLAFLAKPLTKFRVSKLQFSQQGRDQAGIGEQGHANFRKAIRDLGWYRTTGNNRMVQVAPITQLKARVFKPVDVLQAIHRAAGFGSVSLSDWLGVRKPDPVQKSLMEQRLSETTHQPDFTVLLLDSDGDQAAVDKTLNSLDDISLYRKANAVVLSASATVAETHRTLPLNTANPVASINQALQLTDAAWVMVAKAGVEFTASGLMIAALDLLDAPETCLAVYADEILTLADGEPGLLLRPDINLDLLLSFPAAQSRHWLLRRNILLDQGGFNEAAGTAFELEYQLRLVEQYGLASIGHISEPLLSSAVFALQDNPDEQQVIQQHLQVRGYPDAVINSHLPGRYQLDYHHTLQASVSILVVVKEQLVQTQRCIETLLENTSYSNYEVLLLDHGNQQDNVCQWLAGIEAMNIPQLRVLRFDASTPEVEICNAAAQQARGDFLLWLGAGAGIIGKDWLQQLLNHGLRPEVGAVGAKLLSADGKIRHAGLLTGLGGPAGRAFAGRDHKDPGYMQRLQVEQNYSAVSRECLLLRKELFLQADGFDQDPLISRWVDVDLCLRLQQAGYLNVWTPRVQLLMDETATSNPSLEEEDAMYQRWLPVLARDQAYNPGFTLRAEPGFELAEPQLSWQPLQSWRPLPVVLAHPADSDGCGNYRVIQPFHAMHAAGLIQGAMSQQLLQPTLLERFSPDTIIFQRQTRPERLDAMRRSQAFSRAFKIYELDDYLPNLPLKSIHRKHLPKDIVKSLRKAMGFVDRFVVSTEALAEAFAGFHSDIRVMENRLPSSWWKDLGSQRRTSAKPRVGWAGGISHTGDLDLIIDVVKELADEVEWVFFGMCPEKIRPYVHEYHTGIPISQYPAKLASLNLDLALAPVEVNVFNECKSNLRLLEYGACGFPVICSDIRCYQDPSFPVTRVKNRFRDWVDAIRMHLADMDATAKMGDDLQALVYKHWMLESDNIQQNWRKIWLPD</sequence>
<dbReference type="Gene3D" id="3.90.550.10">
    <property type="entry name" value="Spore Coat Polysaccharide Biosynthesis Protein SpsA, Chain A"/>
    <property type="match status" value="2"/>
</dbReference>
<evidence type="ECO:0000313" key="2">
    <source>
        <dbReference type="EMBL" id="MBE8715997.1"/>
    </source>
</evidence>
<dbReference type="Proteomes" id="UP000652567">
    <property type="component" value="Unassembled WGS sequence"/>
</dbReference>
<dbReference type="InterPro" id="IPR029044">
    <property type="entry name" value="Nucleotide-diphossugar_trans"/>
</dbReference>
<dbReference type="PANTHER" id="PTHR43685">
    <property type="entry name" value="GLYCOSYLTRANSFERASE"/>
    <property type="match status" value="1"/>
</dbReference>
<name>A0A928V3P1_9GAMM</name>
<dbReference type="InterPro" id="IPR001173">
    <property type="entry name" value="Glyco_trans_2-like"/>
</dbReference>
<organism evidence="2 3">
    <name type="scientific">Cellvibrio polysaccharolyticus</name>
    <dbReference type="NCBI Taxonomy" id="2082724"/>
    <lineage>
        <taxon>Bacteria</taxon>
        <taxon>Pseudomonadati</taxon>
        <taxon>Pseudomonadota</taxon>
        <taxon>Gammaproteobacteria</taxon>
        <taxon>Cellvibrionales</taxon>
        <taxon>Cellvibrionaceae</taxon>
        <taxon>Cellvibrio</taxon>
    </lineage>
</organism>
<dbReference type="EMBL" id="PRDL01000001">
    <property type="protein sequence ID" value="MBE8715997.1"/>
    <property type="molecule type" value="Genomic_DNA"/>
</dbReference>
<proteinExistence type="predicted"/>
<comment type="caution">
    <text evidence="2">The sequence shown here is derived from an EMBL/GenBank/DDBJ whole genome shotgun (WGS) entry which is preliminary data.</text>
</comment>
<keyword evidence="3" id="KW-1185">Reference proteome</keyword>
<dbReference type="SUPFAM" id="SSF53448">
    <property type="entry name" value="Nucleotide-diphospho-sugar transferases"/>
    <property type="match status" value="3"/>
</dbReference>
<feature type="domain" description="Glycosyltransferase 2-like" evidence="1">
    <location>
        <begin position="9"/>
        <end position="136"/>
    </location>
</feature>
<dbReference type="AlphaFoldDB" id="A0A928V3P1"/>
<gene>
    <name evidence="2" type="ORF">C4F51_02200</name>
</gene>
<dbReference type="RefSeq" id="WP_202987594.1">
    <property type="nucleotide sequence ID" value="NZ_PRDL01000001.1"/>
</dbReference>
<evidence type="ECO:0000259" key="1">
    <source>
        <dbReference type="Pfam" id="PF00535"/>
    </source>
</evidence>
<dbReference type="Gene3D" id="3.40.50.2000">
    <property type="entry name" value="Glycogen Phosphorylase B"/>
    <property type="match status" value="1"/>
</dbReference>
<dbReference type="Pfam" id="PF00535">
    <property type="entry name" value="Glycos_transf_2"/>
    <property type="match status" value="2"/>
</dbReference>